<dbReference type="AlphaFoldDB" id="A0A382WT68"/>
<dbReference type="Gene3D" id="3.90.226.10">
    <property type="entry name" value="2-enoyl-CoA Hydratase, Chain A, domain 1"/>
    <property type="match status" value="1"/>
</dbReference>
<keyword evidence="1" id="KW-0808">Transferase</keyword>
<protein>
    <recommendedName>
        <fullName evidence="3">CoA carboxyltransferase N-terminal domain-containing protein</fullName>
    </recommendedName>
</protein>
<name>A0A382WT68_9ZZZZ</name>
<dbReference type="EMBL" id="UINC01162238">
    <property type="protein sequence ID" value="SVD61883.1"/>
    <property type="molecule type" value="Genomic_DNA"/>
</dbReference>
<dbReference type="SUPFAM" id="SSF52096">
    <property type="entry name" value="ClpP/crotonase"/>
    <property type="match status" value="1"/>
</dbReference>
<reference evidence="4" key="1">
    <citation type="submission" date="2018-05" db="EMBL/GenBank/DDBJ databases">
        <authorList>
            <person name="Lanie J.A."/>
            <person name="Ng W.-L."/>
            <person name="Kazmierczak K.M."/>
            <person name="Andrzejewski T.M."/>
            <person name="Davidsen T.M."/>
            <person name="Wayne K.J."/>
            <person name="Tettelin H."/>
            <person name="Glass J.I."/>
            <person name="Rusch D."/>
            <person name="Podicherti R."/>
            <person name="Tsui H.-C.T."/>
            <person name="Winkler M.E."/>
        </authorList>
    </citation>
    <scope>NUCLEOTIDE SEQUENCE</scope>
</reference>
<organism evidence="4">
    <name type="scientific">marine metagenome</name>
    <dbReference type="NCBI Taxonomy" id="408172"/>
    <lineage>
        <taxon>unclassified sequences</taxon>
        <taxon>metagenomes</taxon>
        <taxon>ecological metagenomes</taxon>
    </lineage>
</organism>
<accession>A0A382WT68</accession>
<dbReference type="InterPro" id="IPR029045">
    <property type="entry name" value="ClpP/crotonase-like_dom_sf"/>
</dbReference>
<dbReference type="PROSITE" id="PS50980">
    <property type="entry name" value="COA_CT_NTER"/>
    <property type="match status" value="1"/>
</dbReference>
<dbReference type="GO" id="GO:2001295">
    <property type="term" value="P:malonyl-CoA biosynthetic process"/>
    <property type="evidence" value="ECO:0007669"/>
    <property type="project" value="TreeGrafter"/>
</dbReference>
<dbReference type="GO" id="GO:0003989">
    <property type="term" value="F:acetyl-CoA carboxylase activity"/>
    <property type="evidence" value="ECO:0007669"/>
    <property type="project" value="TreeGrafter"/>
</dbReference>
<evidence type="ECO:0000313" key="4">
    <source>
        <dbReference type="EMBL" id="SVD61883.1"/>
    </source>
</evidence>
<evidence type="ECO:0000259" key="3">
    <source>
        <dbReference type="PROSITE" id="PS50980"/>
    </source>
</evidence>
<evidence type="ECO:0000256" key="2">
    <source>
        <dbReference type="SAM" id="MobiDB-lite"/>
    </source>
</evidence>
<evidence type="ECO:0000256" key="1">
    <source>
        <dbReference type="ARBA" id="ARBA00022679"/>
    </source>
</evidence>
<sequence length="110" mass="12504">MSEPNTAVEEITLPPEKASKCRQCKTEHDRKIFQQELSVCPSCGWHASLTAQQWIDHLADPDTFREIGKTLYSADPLEFSVTEPYRDRLREAEQQTGMHEAAISGEARLD</sequence>
<feature type="region of interest" description="Disordered" evidence="2">
    <location>
        <begin position="89"/>
        <end position="110"/>
    </location>
</feature>
<proteinExistence type="predicted"/>
<dbReference type="GO" id="GO:0006633">
    <property type="term" value="P:fatty acid biosynthetic process"/>
    <property type="evidence" value="ECO:0007669"/>
    <property type="project" value="TreeGrafter"/>
</dbReference>
<dbReference type="PANTHER" id="PTHR42995">
    <property type="entry name" value="ACETYL-COENZYME A CARBOXYLASE CARBOXYL TRANSFERASE SUBUNIT BETA, CHLOROPLASTIC"/>
    <property type="match status" value="1"/>
</dbReference>
<dbReference type="InterPro" id="IPR011762">
    <property type="entry name" value="COA_CT_N"/>
</dbReference>
<gene>
    <name evidence="4" type="ORF">METZ01_LOCUS414737</name>
</gene>
<dbReference type="PANTHER" id="PTHR42995:SF5">
    <property type="entry name" value="ACETYL-COENZYME A CARBOXYLASE CARBOXYL TRANSFERASE SUBUNIT BETA, CHLOROPLASTIC"/>
    <property type="match status" value="1"/>
</dbReference>
<dbReference type="GO" id="GO:0016740">
    <property type="term" value="F:transferase activity"/>
    <property type="evidence" value="ECO:0007669"/>
    <property type="project" value="UniProtKB-KW"/>
</dbReference>
<feature type="non-terminal residue" evidence="4">
    <location>
        <position position="110"/>
    </location>
</feature>
<feature type="domain" description="CoA carboxyltransferase N-terminal" evidence="3">
    <location>
        <begin position="17"/>
        <end position="110"/>
    </location>
</feature>